<comment type="caution">
    <text evidence="1">The sequence shown here is derived from an EMBL/GenBank/DDBJ whole genome shotgun (WGS) entry which is preliminary data.</text>
</comment>
<protein>
    <submittedName>
        <fullName evidence="1">Uncharacterized protein</fullName>
    </submittedName>
</protein>
<name>A0ABT1XTG2_9SPHN</name>
<organism evidence="1 2">
    <name type="scientific">Parerythrobacter lacustris</name>
    <dbReference type="NCBI Taxonomy" id="2969984"/>
    <lineage>
        <taxon>Bacteria</taxon>
        <taxon>Pseudomonadati</taxon>
        <taxon>Pseudomonadota</taxon>
        <taxon>Alphaproteobacteria</taxon>
        <taxon>Sphingomonadales</taxon>
        <taxon>Erythrobacteraceae</taxon>
        <taxon>Parerythrobacter</taxon>
    </lineage>
</organism>
<proteinExistence type="predicted"/>
<gene>
    <name evidence="1" type="ORF">NSO95_13565</name>
</gene>
<dbReference type="EMBL" id="JANKHH010000007">
    <property type="protein sequence ID" value="MCR2834971.1"/>
    <property type="molecule type" value="Genomic_DNA"/>
</dbReference>
<accession>A0ABT1XTG2</accession>
<reference evidence="1 2" key="1">
    <citation type="submission" date="2022-08" db="EMBL/GenBank/DDBJ databases">
        <title>Polyphasic taxonomy analysis of Qipengyuania sp.RS5-5.</title>
        <authorList>
            <person name="Xamxidin M."/>
            <person name="Wu M."/>
        </authorList>
    </citation>
    <scope>NUCLEOTIDE SEQUENCE [LARGE SCALE GENOMIC DNA]</scope>
    <source>
        <strain evidence="1 2">RS5-5</strain>
    </source>
</reference>
<keyword evidence="2" id="KW-1185">Reference proteome</keyword>
<evidence type="ECO:0000313" key="1">
    <source>
        <dbReference type="EMBL" id="MCR2834971.1"/>
    </source>
</evidence>
<sequence length="56" mass="6321">MEHAFEAVSLDGALEVAKRLVVSEWAELHEDGVEVCRMQLVDSNGLWRIVGANRRK</sequence>
<dbReference type="Proteomes" id="UP001206067">
    <property type="component" value="Unassembled WGS sequence"/>
</dbReference>
<dbReference type="RefSeq" id="WP_257596838.1">
    <property type="nucleotide sequence ID" value="NZ_JANKHH010000007.1"/>
</dbReference>
<evidence type="ECO:0000313" key="2">
    <source>
        <dbReference type="Proteomes" id="UP001206067"/>
    </source>
</evidence>